<name>F0F9F4_9BACT</name>
<dbReference type="AlphaFoldDB" id="F0F9F4"/>
<accession>F0F9F4</accession>
<comment type="caution">
    <text evidence="1">The sequence shown here is derived from an EMBL/GenBank/DDBJ whole genome shotgun (WGS) entry which is preliminary data.</text>
</comment>
<keyword evidence="2" id="KW-1185">Reference proteome</keyword>
<dbReference type="STRING" id="888743.HMPREF9141_2221"/>
<proteinExistence type="predicted"/>
<dbReference type="EMBL" id="AEWX01000029">
    <property type="protein sequence ID" value="EGC19328.1"/>
    <property type="molecule type" value="Genomic_DNA"/>
</dbReference>
<gene>
    <name evidence="1" type="ORF">HMPREF9141_2221</name>
</gene>
<sequence length="59" mass="6533">MIFFSAYGRLSPPVIPSYTSLQNYEKLPEHPNPPAASRKAVKSLLELKKLKKTTDTAAS</sequence>
<reference evidence="1 2" key="1">
    <citation type="submission" date="2011-01" db="EMBL/GenBank/DDBJ databases">
        <authorList>
            <person name="Muzny D."/>
            <person name="Qin X."/>
            <person name="Deng J."/>
            <person name="Jiang H."/>
            <person name="Liu Y."/>
            <person name="Qu J."/>
            <person name="Song X.-Z."/>
            <person name="Zhang L."/>
            <person name="Thornton R."/>
            <person name="Coyle M."/>
            <person name="Francisco L."/>
            <person name="Jackson L."/>
            <person name="Javaid M."/>
            <person name="Korchina V."/>
            <person name="Kovar C."/>
            <person name="Mata R."/>
            <person name="Mathew T."/>
            <person name="Ngo R."/>
            <person name="Nguyen L."/>
            <person name="Nguyen N."/>
            <person name="Okwuonu G."/>
            <person name="Ongeri F."/>
            <person name="Pham C."/>
            <person name="Simmons D."/>
            <person name="Wilczek-Boney K."/>
            <person name="Hale W."/>
            <person name="Jakkamsetti A."/>
            <person name="Pham P."/>
            <person name="Ruth R."/>
            <person name="San Lucas F."/>
            <person name="Warren J."/>
            <person name="Zhang J."/>
            <person name="Zhao Z."/>
            <person name="Zhou C."/>
            <person name="Zhu D."/>
            <person name="Lee S."/>
            <person name="Bess C."/>
            <person name="Blankenburg K."/>
            <person name="Forbes L."/>
            <person name="Fu Q."/>
            <person name="Gubbala S."/>
            <person name="Hirani K."/>
            <person name="Jayaseelan J.C."/>
            <person name="Lara F."/>
            <person name="Munidasa M."/>
            <person name="Palculict T."/>
            <person name="Patil S."/>
            <person name="Pu L.-L."/>
            <person name="Saada N."/>
            <person name="Tang L."/>
            <person name="Weissenberger G."/>
            <person name="Zhu Y."/>
            <person name="Hemphill L."/>
            <person name="Shang Y."/>
            <person name="Youmans B."/>
            <person name="Ayvaz T."/>
            <person name="Ross M."/>
            <person name="Santibanez J."/>
            <person name="Aqrawi P."/>
            <person name="Gross S."/>
            <person name="Joshi V."/>
            <person name="Fowler G."/>
            <person name="Nazareth L."/>
            <person name="Reid J."/>
            <person name="Worley K."/>
            <person name="Petrosino J."/>
            <person name="Highlander S."/>
            <person name="Gibbs R."/>
        </authorList>
    </citation>
    <scope>NUCLEOTIDE SEQUENCE [LARGE SCALE GENOMIC DNA]</scope>
    <source>
        <strain evidence="1 2">DSM 16608</strain>
    </source>
</reference>
<protein>
    <submittedName>
        <fullName evidence="1">Uncharacterized protein</fullName>
    </submittedName>
</protein>
<evidence type="ECO:0000313" key="1">
    <source>
        <dbReference type="EMBL" id="EGC19328.1"/>
    </source>
</evidence>
<evidence type="ECO:0000313" key="2">
    <source>
        <dbReference type="Proteomes" id="UP000005697"/>
    </source>
</evidence>
<organism evidence="1 2">
    <name type="scientific">Prevotella multiformis DSM 16608</name>
    <dbReference type="NCBI Taxonomy" id="888743"/>
    <lineage>
        <taxon>Bacteria</taxon>
        <taxon>Pseudomonadati</taxon>
        <taxon>Bacteroidota</taxon>
        <taxon>Bacteroidia</taxon>
        <taxon>Bacteroidales</taxon>
        <taxon>Prevotellaceae</taxon>
        <taxon>Prevotella</taxon>
    </lineage>
</organism>
<dbReference type="Proteomes" id="UP000005697">
    <property type="component" value="Unassembled WGS sequence"/>
</dbReference>
<dbReference type="HOGENOM" id="CLU_2956795_0_0_10"/>